<evidence type="ECO:0000313" key="2">
    <source>
        <dbReference type="EMBL" id="TFY50204.1"/>
    </source>
</evidence>
<dbReference type="Proteomes" id="UP000298327">
    <property type="component" value="Unassembled WGS sequence"/>
</dbReference>
<feature type="compositionally biased region" description="Basic and acidic residues" evidence="1">
    <location>
        <begin position="1"/>
        <end position="16"/>
    </location>
</feature>
<sequence>MLVRREAESEHEDDVRSASSRSRSRRGVSPSQASSVSASASTSTRSRPTSASSRPTSSRTTSSRDSRKRKRGRSKAPTPVSRKRSSTPVSEPRRETPESVSRGRDRTPEFEVASDGNEEDDEDDPLLLSPRKPARMRARTPSPKRRKIVESRSSSPSEYLESEAWEPGSNCDTDSDSDAPVEEDSEGTDSDRDYRSPARRRASRRDLSPTSCKRREKRKVHAVPVPVKVRVGPRLSNFTSILKDAQMHRTDLQEERRRLSQNIAMGGREKRVRRETADVAPSDDSLDLFAYSDV</sequence>
<feature type="compositionally biased region" description="Acidic residues" evidence="1">
    <location>
        <begin position="116"/>
        <end position="125"/>
    </location>
</feature>
<dbReference type="AlphaFoldDB" id="A0A4Y9XJG4"/>
<feature type="compositionally biased region" description="Acidic residues" evidence="1">
    <location>
        <begin position="173"/>
        <end position="188"/>
    </location>
</feature>
<comment type="caution">
    <text evidence="2">The sequence shown here is derived from an EMBL/GenBank/DDBJ whole genome shotgun (WGS) entry which is preliminary data.</text>
</comment>
<name>A0A4Y9XJG4_9AGAM</name>
<feature type="compositionally biased region" description="Basic and acidic residues" evidence="1">
    <location>
        <begin position="91"/>
        <end position="109"/>
    </location>
</feature>
<gene>
    <name evidence="2" type="ORF">EVG20_g11657</name>
</gene>
<keyword evidence="3" id="KW-1185">Reference proteome</keyword>
<accession>A0A4Y9XJG4</accession>
<feature type="compositionally biased region" description="Basic residues" evidence="1">
    <location>
        <begin position="132"/>
        <end position="147"/>
    </location>
</feature>
<dbReference type="EMBL" id="SEOQ01001947">
    <property type="protein sequence ID" value="TFY50204.1"/>
    <property type="molecule type" value="Genomic_DNA"/>
</dbReference>
<evidence type="ECO:0000256" key="1">
    <source>
        <dbReference type="SAM" id="MobiDB-lite"/>
    </source>
</evidence>
<feature type="compositionally biased region" description="Basic residues" evidence="1">
    <location>
        <begin position="212"/>
        <end position="221"/>
    </location>
</feature>
<proteinExistence type="predicted"/>
<feature type="compositionally biased region" description="Low complexity" evidence="1">
    <location>
        <begin position="29"/>
        <end position="63"/>
    </location>
</feature>
<evidence type="ECO:0000313" key="3">
    <source>
        <dbReference type="Proteomes" id="UP000298327"/>
    </source>
</evidence>
<protein>
    <submittedName>
        <fullName evidence="2">Uncharacterized protein</fullName>
    </submittedName>
</protein>
<reference evidence="2 3" key="1">
    <citation type="submission" date="2019-02" db="EMBL/GenBank/DDBJ databases">
        <title>Genome sequencing of the rare red list fungi Dentipellis fragilis.</title>
        <authorList>
            <person name="Buettner E."/>
            <person name="Kellner H."/>
        </authorList>
    </citation>
    <scope>NUCLEOTIDE SEQUENCE [LARGE SCALE GENOMIC DNA]</scope>
    <source>
        <strain evidence="2 3">DSM 105465</strain>
    </source>
</reference>
<organism evidence="2 3">
    <name type="scientific">Dentipellis fragilis</name>
    <dbReference type="NCBI Taxonomy" id="205917"/>
    <lineage>
        <taxon>Eukaryota</taxon>
        <taxon>Fungi</taxon>
        <taxon>Dikarya</taxon>
        <taxon>Basidiomycota</taxon>
        <taxon>Agaricomycotina</taxon>
        <taxon>Agaricomycetes</taxon>
        <taxon>Russulales</taxon>
        <taxon>Hericiaceae</taxon>
        <taxon>Dentipellis</taxon>
    </lineage>
</organism>
<feature type="region of interest" description="Disordered" evidence="1">
    <location>
        <begin position="1"/>
        <end position="224"/>
    </location>
</feature>
<dbReference type="OrthoDB" id="10626641at2759"/>